<dbReference type="Proteomes" id="UP000276133">
    <property type="component" value="Unassembled WGS sequence"/>
</dbReference>
<evidence type="ECO:0000313" key="2">
    <source>
        <dbReference type="Proteomes" id="UP000276133"/>
    </source>
</evidence>
<protein>
    <submittedName>
        <fullName evidence="1">Uncharacterized protein</fullName>
    </submittedName>
</protein>
<organism evidence="1 2">
    <name type="scientific">Brachionus plicatilis</name>
    <name type="common">Marine rotifer</name>
    <name type="synonym">Brachionus muelleri</name>
    <dbReference type="NCBI Taxonomy" id="10195"/>
    <lineage>
        <taxon>Eukaryota</taxon>
        <taxon>Metazoa</taxon>
        <taxon>Spiralia</taxon>
        <taxon>Gnathifera</taxon>
        <taxon>Rotifera</taxon>
        <taxon>Eurotatoria</taxon>
        <taxon>Monogononta</taxon>
        <taxon>Pseudotrocha</taxon>
        <taxon>Ploima</taxon>
        <taxon>Brachionidae</taxon>
        <taxon>Brachionus</taxon>
    </lineage>
</organism>
<dbReference type="AlphaFoldDB" id="A0A3M7QYG0"/>
<dbReference type="EMBL" id="REGN01004821">
    <property type="protein sequence ID" value="RNA16048.1"/>
    <property type="molecule type" value="Genomic_DNA"/>
</dbReference>
<reference evidence="1 2" key="1">
    <citation type="journal article" date="2018" name="Sci. Rep.">
        <title>Genomic signatures of local adaptation to the degree of environmental predictability in rotifers.</title>
        <authorList>
            <person name="Franch-Gras L."/>
            <person name="Hahn C."/>
            <person name="Garcia-Roger E.M."/>
            <person name="Carmona M.J."/>
            <person name="Serra M."/>
            <person name="Gomez A."/>
        </authorList>
    </citation>
    <scope>NUCLEOTIDE SEQUENCE [LARGE SCALE GENOMIC DNA]</scope>
    <source>
        <strain evidence="1">HYR1</strain>
    </source>
</reference>
<gene>
    <name evidence="1" type="ORF">BpHYR1_014642</name>
</gene>
<proteinExistence type="predicted"/>
<sequence length="94" mass="10976">MKKQATCSCHIDNKIKKLISFLRKFDLFLKSNSSKLSLNKGCCLYCSMKAPRFINFSYCFNVANISPFTLCVVLRYRDFFERKHWIEAGPHGIN</sequence>
<evidence type="ECO:0000313" key="1">
    <source>
        <dbReference type="EMBL" id="RNA16048.1"/>
    </source>
</evidence>
<comment type="caution">
    <text evidence="1">The sequence shown here is derived from an EMBL/GenBank/DDBJ whole genome shotgun (WGS) entry which is preliminary data.</text>
</comment>
<keyword evidence="2" id="KW-1185">Reference proteome</keyword>
<accession>A0A3M7QYG0</accession>
<name>A0A3M7QYG0_BRAPC</name>